<dbReference type="AlphaFoldDB" id="A0A1D9G2J1"/>
<evidence type="ECO:0000313" key="3">
    <source>
        <dbReference type="EMBL" id="AOY81735.2"/>
    </source>
</evidence>
<dbReference type="Gene3D" id="2.40.128.340">
    <property type="match status" value="3"/>
</dbReference>
<feature type="chain" id="PRO_5038726892" evidence="2">
    <location>
        <begin position="29"/>
        <end position="453"/>
    </location>
</feature>
<dbReference type="Pfam" id="PF13517">
    <property type="entry name" value="FG-GAP_3"/>
    <property type="match status" value="2"/>
</dbReference>
<dbReference type="Proteomes" id="UP000176944">
    <property type="component" value="Chromosome"/>
</dbReference>
<reference evidence="3" key="2">
    <citation type="submission" date="2022-10" db="EMBL/GenBank/DDBJ databases">
        <authorList>
            <person name="Ngo T.-E."/>
        </authorList>
    </citation>
    <scope>NUCLEOTIDE SEQUENCE</scope>
    <source>
        <strain evidence="3">JHB</strain>
    </source>
</reference>
<organism evidence="3">
    <name type="scientific">Moorena producens (strain JHB)</name>
    <dbReference type="NCBI Taxonomy" id="1454205"/>
    <lineage>
        <taxon>Bacteria</taxon>
        <taxon>Bacillati</taxon>
        <taxon>Cyanobacteriota</taxon>
        <taxon>Cyanophyceae</taxon>
        <taxon>Coleofasciculales</taxon>
        <taxon>Coleofasciculaceae</taxon>
        <taxon>Moorena</taxon>
    </lineage>
</organism>
<name>A0A1D9G2J1_MOOP1</name>
<keyword evidence="1 2" id="KW-0732">Signal</keyword>
<proteinExistence type="predicted"/>
<dbReference type="SUPFAM" id="SSF69318">
    <property type="entry name" value="Integrin alpha N-terminal domain"/>
    <property type="match status" value="2"/>
</dbReference>
<dbReference type="PANTHER" id="PTHR46580">
    <property type="entry name" value="SENSOR KINASE-RELATED"/>
    <property type="match status" value="1"/>
</dbReference>
<accession>A0A1D9G2J1</accession>
<dbReference type="InterPro" id="IPR013517">
    <property type="entry name" value="FG-GAP"/>
</dbReference>
<gene>
    <name evidence="3" type="ORF">BJP36_19290</name>
</gene>
<evidence type="ECO:0000256" key="2">
    <source>
        <dbReference type="SAM" id="SignalP"/>
    </source>
</evidence>
<dbReference type="PANTHER" id="PTHR46580:SF4">
    <property type="entry name" value="ATP_GTP-BINDING PROTEIN"/>
    <property type="match status" value="1"/>
</dbReference>
<feature type="signal peptide" evidence="2">
    <location>
        <begin position="1"/>
        <end position="28"/>
    </location>
</feature>
<reference evidence="3" key="1">
    <citation type="journal article" date="2017" name="Proc. Natl. Acad. Sci. U.S.A.">
        <title>Comparative genomics uncovers the prolific and distinctive metabolic potential of the cyanobacterial genus Moorea.</title>
        <authorList>
            <person name="Leao T."/>
            <person name="Castelao G."/>
            <person name="Korobeynikov A."/>
            <person name="Monroe E.A."/>
            <person name="Podell S."/>
            <person name="Glukhov E."/>
            <person name="Allen E.E."/>
            <person name="Gerwick W.H."/>
            <person name="Gerwick L."/>
        </authorList>
    </citation>
    <scope>NUCLEOTIDE SEQUENCE</scope>
    <source>
        <strain evidence="3">JHB</strain>
    </source>
</reference>
<sequence>MKTWVRRLSTIICTITLAFTLMAKPAQAYSDIALVRQAPGWGSIPVAFAEGDGSFNVTNAGISNFIDKWAPTGGVKVLTGDFNGNGRTDIALVRQAPGWGSIPVAFSNGDGSFNVTNAGISNFIDKWAPTGGVKVLTGDFNGNGRTDIALVRQAPGWGSIPVAFSNGDGSFNVTNAGISNFIDKWAPTGGVKVLTGDFNGDSRTDIALVRQAPGWGSIPVAFSNGDGSFNVTNAGISNFINQWAPTGGVKVLTGDFNGNGRTDIALVRQAPGWGSIPVAFSNGDGSFNVTNAGISNFINQWAPAGGVKVITGDFNGNGRTDIALVRQAPGWGSIPVAFSNGDGSFNVTNAGISNFIDKWAPTGGVKVITGNFNCDGRTDIALVRQAPGWGSIPVAFSNSDGSFNVTNAGISNFIDKWAPAGGVKVITGDFGVRSLQYICDQRDQQKRVQNCQS</sequence>
<evidence type="ECO:0000256" key="1">
    <source>
        <dbReference type="ARBA" id="ARBA00022729"/>
    </source>
</evidence>
<dbReference type="EMBL" id="CP017708">
    <property type="protein sequence ID" value="AOY81735.2"/>
    <property type="molecule type" value="Genomic_DNA"/>
</dbReference>
<dbReference type="InterPro" id="IPR028994">
    <property type="entry name" value="Integrin_alpha_N"/>
</dbReference>
<protein>
    <submittedName>
        <fullName evidence="3">VCBS repeat-containing protein</fullName>
    </submittedName>
</protein>